<accession>X1RQ35</accession>
<feature type="transmembrane region" description="Helical" evidence="1">
    <location>
        <begin position="6"/>
        <end position="22"/>
    </location>
</feature>
<dbReference type="EMBL" id="BARW01006946">
    <property type="protein sequence ID" value="GAI82847.1"/>
    <property type="molecule type" value="Genomic_DNA"/>
</dbReference>
<proteinExistence type="predicted"/>
<organism evidence="2">
    <name type="scientific">marine sediment metagenome</name>
    <dbReference type="NCBI Taxonomy" id="412755"/>
    <lineage>
        <taxon>unclassified sequences</taxon>
        <taxon>metagenomes</taxon>
        <taxon>ecological metagenomes</taxon>
    </lineage>
</organism>
<gene>
    <name evidence="2" type="ORF">S12H4_14563</name>
</gene>
<feature type="transmembrane region" description="Helical" evidence="1">
    <location>
        <begin position="70"/>
        <end position="98"/>
    </location>
</feature>
<name>X1RQ35_9ZZZZ</name>
<comment type="caution">
    <text evidence="2">The sequence shown here is derived from an EMBL/GenBank/DDBJ whole genome shotgun (WGS) entry which is preliminary data.</text>
</comment>
<keyword evidence="1" id="KW-0472">Membrane</keyword>
<feature type="non-terminal residue" evidence="2">
    <location>
        <position position="1"/>
    </location>
</feature>
<keyword evidence="1" id="KW-0812">Transmembrane</keyword>
<keyword evidence="1" id="KW-1133">Transmembrane helix</keyword>
<feature type="transmembrane region" description="Helical" evidence="1">
    <location>
        <begin position="34"/>
        <end position="58"/>
    </location>
</feature>
<protein>
    <submittedName>
        <fullName evidence="2">Uncharacterized protein</fullName>
    </submittedName>
</protein>
<evidence type="ECO:0000256" key="1">
    <source>
        <dbReference type="SAM" id="Phobius"/>
    </source>
</evidence>
<evidence type="ECO:0000313" key="2">
    <source>
        <dbReference type="EMBL" id="GAI82847.1"/>
    </source>
</evidence>
<sequence length="117" mass="12480">TLPSSIYLIAWIVAVVFAVKMVRNGGGRPERFLLIGISLMLAASVIGSATAGISGWLFPSLAERGIDFRSIAQVFSAISIIRACIGLAGIVLLVYAFWQKFRARPIPAEANLGSQTT</sequence>
<dbReference type="AlphaFoldDB" id="X1RQ35"/>
<reference evidence="2" key="1">
    <citation type="journal article" date="2014" name="Front. Microbiol.">
        <title>High frequency of phylogenetically diverse reductive dehalogenase-homologous genes in deep subseafloor sedimentary metagenomes.</title>
        <authorList>
            <person name="Kawai M."/>
            <person name="Futagami T."/>
            <person name="Toyoda A."/>
            <person name="Takaki Y."/>
            <person name="Nishi S."/>
            <person name="Hori S."/>
            <person name="Arai W."/>
            <person name="Tsubouchi T."/>
            <person name="Morono Y."/>
            <person name="Uchiyama I."/>
            <person name="Ito T."/>
            <person name="Fujiyama A."/>
            <person name="Inagaki F."/>
            <person name="Takami H."/>
        </authorList>
    </citation>
    <scope>NUCLEOTIDE SEQUENCE</scope>
    <source>
        <strain evidence="2">Expedition CK06-06</strain>
    </source>
</reference>